<dbReference type="CDD" id="cd02440">
    <property type="entry name" value="AdoMet_MTases"/>
    <property type="match status" value="1"/>
</dbReference>
<dbReference type="InterPro" id="IPR050508">
    <property type="entry name" value="Methyltransf_Superfamily"/>
</dbReference>
<reference evidence="2 3" key="1">
    <citation type="journal article" date="2019" name="Int. J. Syst. Evol. Microbiol.">
        <title>The Global Catalogue of Microorganisms (GCM) 10K type strain sequencing project: providing services to taxonomists for standard genome sequencing and annotation.</title>
        <authorList>
            <consortium name="The Broad Institute Genomics Platform"/>
            <consortium name="The Broad Institute Genome Sequencing Center for Infectious Disease"/>
            <person name="Wu L."/>
            <person name="Ma J."/>
        </authorList>
    </citation>
    <scope>NUCLEOTIDE SEQUENCE [LARGE SCALE GENOMIC DNA]</scope>
    <source>
        <strain evidence="2 3">SYNS20</strain>
    </source>
</reference>
<dbReference type="SUPFAM" id="SSF53335">
    <property type="entry name" value="S-adenosyl-L-methionine-dependent methyltransferases"/>
    <property type="match status" value="1"/>
</dbReference>
<proteinExistence type="predicted"/>
<accession>A0ABD5T9F1</accession>
<dbReference type="Proteomes" id="UP001596443">
    <property type="component" value="Unassembled WGS sequence"/>
</dbReference>
<evidence type="ECO:0000313" key="3">
    <source>
        <dbReference type="Proteomes" id="UP001596443"/>
    </source>
</evidence>
<keyword evidence="3" id="KW-1185">Reference proteome</keyword>
<dbReference type="AlphaFoldDB" id="A0ABD5T9F1"/>
<dbReference type="PANTHER" id="PTHR42912">
    <property type="entry name" value="METHYLTRANSFERASE"/>
    <property type="match status" value="1"/>
</dbReference>
<dbReference type="EMBL" id="JBHSWX010000012">
    <property type="protein sequence ID" value="MFC6786003.1"/>
    <property type="molecule type" value="Genomic_DNA"/>
</dbReference>
<dbReference type="Pfam" id="PF13649">
    <property type="entry name" value="Methyltransf_25"/>
    <property type="match status" value="1"/>
</dbReference>
<dbReference type="InterPro" id="IPR029063">
    <property type="entry name" value="SAM-dependent_MTases_sf"/>
</dbReference>
<dbReference type="Gene3D" id="3.40.50.150">
    <property type="entry name" value="Vaccinia Virus protein VP39"/>
    <property type="match status" value="1"/>
</dbReference>
<dbReference type="RefSeq" id="WP_284062821.1">
    <property type="nucleotide sequence ID" value="NZ_CP126158.1"/>
</dbReference>
<protein>
    <submittedName>
        <fullName evidence="2">Class I SAM-dependent methyltransferase</fullName>
        <ecNumber evidence="2">2.1.-.-</ecNumber>
    </submittedName>
</protein>
<dbReference type="GO" id="GO:0008168">
    <property type="term" value="F:methyltransferase activity"/>
    <property type="evidence" value="ECO:0007669"/>
    <property type="project" value="UniProtKB-KW"/>
</dbReference>
<dbReference type="EC" id="2.1.-.-" evidence="2"/>
<gene>
    <name evidence="2" type="ORF">ACFQFD_08435</name>
</gene>
<feature type="domain" description="Methyltransferase" evidence="1">
    <location>
        <begin position="48"/>
        <end position="141"/>
    </location>
</feature>
<dbReference type="GeneID" id="81209068"/>
<sequence length="203" mass="21931">MNADDLRDAWADRTGEFSPRYYAHYGPNEVSRRLAALLGDAVGWDARVLELGCGSGRHLAHLHDEGFSTLAGVDINPGSFDVLREEYPDLGTAGAFHAGAISDVLPAFDDGSFDAVYSVETLQHVHPEEMSATFDEVARVVGDVLVTVELEGDGEAGGGIVEVDDGLPLYRHDWGSVFEARGLTETSVESIGYDTVRVFERAD</sequence>
<evidence type="ECO:0000259" key="1">
    <source>
        <dbReference type="Pfam" id="PF13649"/>
    </source>
</evidence>
<dbReference type="PANTHER" id="PTHR42912:SF93">
    <property type="entry name" value="N6-ADENOSINE-METHYLTRANSFERASE TMT1A"/>
    <property type="match status" value="1"/>
</dbReference>
<keyword evidence="2" id="KW-0808">Transferase</keyword>
<dbReference type="InterPro" id="IPR041698">
    <property type="entry name" value="Methyltransf_25"/>
</dbReference>
<comment type="caution">
    <text evidence="2">The sequence shown here is derived from an EMBL/GenBank/DDBJ whole genome shotgun (WGS) entry which is preliminary data.</text>
</comment>
<keyword evidence="2" id="KW-0489">Methyltransferase</keyword>
<name>A0ABD5T9F1_9EURY</name>
<organism evidence="2 3">
    <name type="scientific">Halobaculum halobium</name>
    <dbReference type="NCBI Taxonomy" id="3032281"/>
    <lineage>
        <taxon>Archaea</taxon>
        <taxon>Methanobacteriati</taxon>
        <taxon>Methanobacteriota</taxon>
        <taxon>Stenosarchaea group</taxon>
        <taxon>Halobacteria</taxon>
        <taxon>Halobacteriales</taxon>
        <taxon>Haloferacaceae</taxon>
        <taxon>Halobaculum</taxon>
    </lineage>
</organism>
<evidence type="ECO:0000313" key="2">
    <source>
        <dbReference type="EMBL" id="MFC6786003.1"/>
    </source>
</evidence>
<dbReference type="GO" id="GO:0032259">
    <property type="term" value="P:methylation"/>
    <property type="evidence" value="ECO:0007669"/>
    <property type="project" value="UniProtKB-KW"/>
</dbReference>